<evidence type="ECO:0000256" key="3">
    <source>
        <dbReference type="ARBA" id="ARBA00023054"/>
    </source>
</evidence>
<dbReference type="GO" id="GO:0005200">
    <property type="term" value="F:structural constituent of cytoskeleton"/>
    <property type="evidence" value="ECO:0007669"/>
    <property type="project" value="TreeGrafter"/>
</dbReference>
<evidence type="ECO:0000256" key="1">
    <source>
        <dbReference type="ARBA" id="ARBA00004123"/>
    </source>
</evidence>
<feature type="region of interest" description="Disordered" evidence="6">
    <location>
        <begin position="1"/>
        <end position="68"/>
    </location>
</feature>
<evidence type="ECO:0000256" key="5">
    <source>
        <dbReference type="SAM" id="Coils"/>
    </source>
</evidence>
<feature type="compositionally biased region" description="Polar residues" evidence="6">
    <location>
        <begin position="55"/>
        <end position="64"/>
    </location>
</feature>
<keyword evidence="4" id="KW-0539">Nucleus</keyword>
<reference evidence="7" key="1">
    <citation type="submission" date="2022-08" db="UniProtKB">
        <authorList>
            <consortium name="EnsemblMetazoa"/>
        </authorList>
    </citation>
    <scope>IDENTIFICATION</scope>
    <source>
        <strain evidence="7">EBRO</strain>
    </source>
</reference>
<keyword evidence="3 5" id="KW-0175">Coiled coil</keyword>
<dbReference type="InterPro" id="IPR001322">
    <property type="entry name" value="Lamin_tail_dom"/>
</dbReference>
<sequence>MKKPSTKPSSTTTTTTTTKNDATSNTSGQQQQQQHPPSSAQSVSSSASSVSSASETMETALSPSRRSRLHEKNSLMNLNDRLACYIERVRYLEQENSRLSLELTNFQDTAHREVSGLKSIYDHELADARKLLDETARDKAKLEIDAKRYWEENEQLRVKLNRRTKELSELEKDARVSEARCVELTASYNTLCSERKKLQEELTEVEKEADGLRRSLGAMRKDYEQETLVRVDLENNIQSLREELTFKEQVHSQELSESKLRRQSEISEIDGFLMEQYETKLQQTLQDLRDQYDQQLRLNRDELGERFEGRIRDLEDRLGEERMRHEAEKAALADALDRMRNEMAVQLKDYQDLMDIKVSLDMEIAAYDKLLSSEENRLNITPSVSSTSSTAGVVFGSSASRIFRTPSLKRKRNTLDESLDYSVLATAKGDIEVTEADPEGRFVRIANRSKQEHRLDGWQLVRRPTDAPEVCFRFPKSAKIEGNGMVTVWASVANRKPDPPTDLVMKTAALWTVTDTMATALVNGEGEEMALLERHRTVRAPKDKYFHEESGGRLGVSYSSLGTSSKSSPKGTSATKNDEQCSVILLFCFDGMMSFHQAARSIAPGFVMNTDWMFSYRRPSDLARTELSTQSGGASASAMATAESLSSPHTRNSVLRTASANCDPLANEPT</sequence>
<feature type="coiled-coil region" evidence="5">
    <location>
        <begin position="125"/>
        <end position="250"/>
    </location>
</feature>
<feature type="compositionally biased region" description="Low complexity" evidence="6">
    <location>
        <begin position="1"/>
        <end position="54"/>
    </location>
</feature>
<dbReference type="InterPro" id="IPR036415">
    <property type="entry name" value="Lamin_tail_dom_sf"/>
</dbReference>
<dbReference type="PANTHER" id="PTHR45721:SF11">
    <property type="entry name" value="LAMIN DM0-RELATED"/>
    <property type="match status" value="1"/>
</dbReference>
<feature type="compositionally biased region" description="Low complexity" evidence="6">
    <location>
        <begin position="627"/>
        <end position="647"/>
    </location>
</feature>
<dbReference type="GO" id="GO:0051664">
    <property type="term" value="P:nuclear pore localization"/>
    <property type="evidence" value="ECO:0007669"/>
    <property type="project" value="TreeGrafter"/>
</dbReference>
<dbReference type="PROSITE" id="PS51842">
    <property type="entry name" value="IF_ROD_2"/>
    <property type="match status" value="1"/>
</dbReference>
<dbReference type="EnsemblMetazoa" id="AATE007598-RA">
    <property type="protein sequence ID" value="AATE007598-PA.1"/>
    <property type="gene ID" value="AATE007598"/>
</dbReference>
<dbReference type="InterPro" id="IPR039008">
    <property type="entry name" value="IF_rod_dom"/>
</dbReference>
<name>A0A182IXW3_ANOAO</name>
<dbReference type="SMART" id="SM01391">
    <property type="entry name" value="Filament"/>
    <property type="match status" value="1"/>
</dbReference>
<dbReference type="Pfam" id="PF00932">
    <property type="entry name" value="LTD"/>
    <property type="match status" value="1"/>
</dbReference>
<dbReference type="VEuPathDB" id="VectorBase:AATE007598"/>
<organism evidence="7">
    <name type="scientific">Anopheles atroparvus</name>
    <name type="common">European mosquito</name>
    <dbReference type="NCBI Taxonomy" id="41427"/>
    <lineage>
        <taxon>Eukaryota</taxon>
        <taxon>Metazoa</taxon>
        <taxon>Ecdysozoa</taxon>
        <taxon>Arthropoda</taxon>
        <taxon>Hexapoda</taxon>
        <taxon>Insecta</taxon>
        <taxon>Pterygota</taxon>
        <taxon>Neoptera</taxon>
        <taxon>Endopterygota</taxon>
        <taxon>Diptera</taxon>
        <taxon>Nematocera</taxon>
        <taxon>Culicoidea</taxon>
        <taxon>Culicidae</taxon>
        <taxon>Anophelinae</taxon>
        <taxon>Anopheles</taxon>
    </lineage>
</organism>
<evidence type="ECO:0008006" key="8">
    <source>
        <dbReference type="Google" id="ProtNLM"/>
    </source>
</evidence>
<dbReference type="GO" id="GO:0007097">
    <property type="term" value="P:nuclear migration"/>
    <property type="evidence" value="ECO:0007669"/>
    <property type="project" value="TreeGrafter"/>
</dbReference>
<dbReference type="GO" id="GO:0005652">
    <property type="term" value="C:nuclear lamina"/>
    <property type="evidence" value="ECO:0007669"/>
    <property type="project" value="TreeGrafter"/>
</dbReference>
<evidence type="ECO:0000313" key="7">
    <source>
        <dbReference type="EnsemblMetazoa" id="AATE007598-PA.1"/>
    </source>
</evidence>
<dbReference type="GO" id="GO:0090435">
    <property type="term" value="P:protein localization to nuclear envelope"/>
    <property type="evidence" value="ECO:0007669"/>
    <property type="project" value="TreeGrafter"/>
</dbReference>
<evidence type="ECO:0000256" key="2">
    <source>
        <dbReference type="ARBA" id="ARBA00022754"/>
    </source>
</evidence>
<feature type="region of interest" description="Disordered" evidence="6">
    <location>
        <begin position="625"/>
        <end position="670"/>
    </location>
</feature>
<dbReference type="GO" id="GO:0031507">
    <property type="term" value="P:heterochromatin formation"/>
    <property type="evidence" value="ECO:0007669"/>
    <property type="project" value="TreeGrafter"/>
</dbReference>
<dbReference type="Gene3D" id="1.20.5.170">
    <property type="match status" value="1"/>
</dbReference>
<evidence type="ECO:0000256" key="6">
    <source>
        <dbReference type="SAM" id="MobiDB-lite"/>
    </source>
</evidence>
<proteinExistence type="predicted"/>
<keyword evidence="2" id="KW-0403">Intermediate filament</keyword>
<dbReference type="Gene3D" id="1.20.5.1160">
    <property type="entry name" value="Vasodilator-stimulated phosphoprotein"/>
    <property type="match status" value="1"/>
</dbReference>
<dbReference type="GO" id="GO:0005882">
    <property type="term" value="C:intermediate filament"/>
    <property type="evidence" value="ECO:0007669"/>
    <property type="project" value="UniProtKB-KW"/>
</dbReference>
<dbReference type="STRING" id="41427.A0A182IXW3"/>
<comment type="subcellular location">
    <subcellularLocation>
        <location evidence="1">Nucleus</location>
    </subcellularLocation>
</comment>
<evidence type="ECO:0000256" key="4">
    <source>
        <dbReference type="ARBA" id="ARBA00023242"/>
    </source>
</evidence>
<dbReference type="Pfam" id="PF00038">
    <property type="entry name" value="Filament"/>
    <property type="match status" value="1"/>
</dbReference>
<dbReference type="PANTHER" id="PTHR45721">
    <property type="entry name" value="LAMIN DM0-RELATED"/>
    <property type="match status" value="1"/>
</dbReference>
<dbReference type="AlphaFoldDB" id="A0A182IXW3"/>
<feature type="compositionally biased region" description="Polar residues" evidence="6">
    <location>
        <begin position="648"/>
        <end position="660"/>
    </location>
</feature>
<protein>
    <recommendedName>
        <fullName evidence="8">LTD domain-containing protein</fullName>
    </recommendedName>
</protein>
<dbReference type="SUPFAM" id="SSF64593">
    <property type="entry name" value="Intermediate filament protein, coiled coil region"/>
    <property type="match status" value="2"/>
</dbReference>
<dbReference type="SUPFAM" id="SSF74853">
    <property type="entry name" value="Lamin A/C globular tail domain"/>
    <property type="match status" value="1"/>
</dbReference>
<dbReference type="Gene3D" id="2.60.40.1260">
    <property type="entry name" value="Lamin Tail domain"/>
    <property type="match status" value="1"/>
</dbReference>
<dbReference type="GO" id="GO:0006998">
    <property type="term" value="P:nuclear envelope organization"/>
    <property type="evidence" value="ECO:0007669"/>
    <property type="project" value="TreeGrafter"/>
</dbReference>
<dbReference type="PROSITE" id="PS51841">
    <property type="entry name" value="LTD"/>
    <property type="match status" value="1"/>
</dbReference>
<accession>A0A182IXW3</accession>